<protein>
    <submittedName>
        <fullName evidence="1">Uncharacterized protein</fullName>
    </submittedName>
</protein>
<gene>
    <name evidence="1" type="ORF">Voc01_019700</name>
</gene>
<dbReference type="EMBL" id="BOPH01000022">
    <property type="protein sequence ID" value="GIJ67053.1"/>
    <property type="molecule type" value="Genomic_DNA"/>
</dbReference>
<accession>A0A8J3ZQ99</accession>
<dbReference type="RefSeq" id="WP_203927012.1">
    <property type="nucleotide sequence ID" value="NZ_BOPH01000022.1"/>
</dbReference>
<name>A0A8J3ZQ99_9ACTN</name>
<sequence length="67" mass="6728">MTDLDRPCGSCGGTAVADPGIDVFDGRTLDAAARLTGDGPTGTGAELRLLAGRPEAAGARVTVSRDR</sequence>
<keyword evidence="2" id="KW-1185">Reference proteome</keyword>
<evidence type="ECO:0000313" key="2">
    <source>
        <dbReference type="Proteomes" id="UP000635606"/>
    </source>
</evidence>
<comment type="caution">
    <text evidence="1">The sequence shown here is derived from an EMBL/GenBank/DDBJ whole genome shotgun (WGS) entry which is preliminary data.</text>
</comment>
<proteinExistence type="predicted"/>
<organism evidence="1 2">
    <name type="scientific">Virgisporangium ochraceum</name>
    <dbReference type="NCBI Taxonomy" id="65505"/>
    <lineage>
        <taxon>Bacteria</taxon>
        <taxon>Bacillati</taxon>
        <taxon>Actinomycetota</taxon>
        <taxon>Actinomycetes</taxon>
        <taxon>Micromonosporales</taxon>
        <taxon>Micromonosporaceae</taxon>
        <taxon>Virgisporangium</taxon>
    </lineage>
</organism>
<dbReference type="AlphaFoldDB" id="A0A8J3ZQ99"/>
<reference evidence="1" key="1">
    <citation type="submission" date="2021-01" db="EMBL/GenBank/DDBJ databases">
        <title>Whole genome shotgun sequence of Virgisporangium ochraceum NBRC 16418.</title>
        <authorList>
            <person name="Komaki H."/>
            <person name="Tamura T."/>
        </authorList>
    </citation>
    <scope>NUCLEOTIDE SEQUENCE</scope>
    <source>
        <strain evidence="1">NBRC 16418</strain>
    </source>
</reference>
<dbReference type="Proteomes" id="UP000635606">
    <property type="component" value="Unassembled WGS sequence"/>
</dbReference>
<evidence type="ECO:0000313" key="1">
    <source>
        <dbReference type="EMBL" id="GIJ67053.1"/>
    </source>
</evidence>